<proteinExistence type="predicted"/>
<keyword evidence="1" id="KW-1133">Transmembrane helix</keyword>
<gene>
    <name evidence="2" type="ORF">IAA52_11370</name>
</gene>
<protein>
    <recommendedName>
        <fullName evidence="4">DUF4179 domain-containing protein</fullName>
    </recommendedName>
</protein>
<feature type="transmembrane region" description="Helical" evidence="1">
    <location>
        <begin position="49"/>
        <end position="71"/>
    </location>
</feature>
<dbReference type="AlphaFoldDB" id="A0A9D0ZN52"/>
<accession>A0A9D0ZN52</accession>
<evidence type="ECO:0000313" key="2">
    <source>
        <dbReference type="EMBL" id="HIQ83688.1"/>
    </source>
</evidence>
<sequence length="380" mass="40855">MKKNDAQIVRDALDRRLAALGPSAARRARIRERIAEEEPAMKKKLTASLAAALIAALLLAGAALAVGLNLFDVFGKNDERLSQLADEAALPAVDAQSVESEALGASEAAIESAYYDGQSLIVAYRLKNDARVEEFVPTQAELAQAEALEGPVHIAVGREADRAIVERFHQAQEDGEPFGIVQYAVHPSDHTLTDDGIDLPPSGERTLQGEDGALLSLREYEFPLPEAARERETLNISIRLIESASYLYFDGDTCYSLPGTRREAGEMTACVRRTPGGTRRYAGEGEWVGTPLKIEAQFSRAYGRITLKADGTLSALGADARLEACDETNAPMRCLGMDPQTGGVTYLFNGTGALPERIAVRLVLSEGGGQSVPIELSIVE</sequence>
<dbReference type="EMBL" id="DVFZ01000105">
    <property type="protein sequence ID" value="HIQ83688.1"/>
    <property type="molecule type" value="Genomic_DNA"/>
</dbReference>
<dbReference type="Proteomes" id="UP000824260">
    <property type="component" value="Unassembled WGS sequence"/>
</dbReference>
<evidence type="ECO:0000256" key="1">
    <source>
        <dbReference type="SAM" id="Phobius"/>
    </source>
</evidence>
<comment type="caution">
    <text evidence="2">The sequence shown here is derived from an EMBL/GenBank/DDBJ whole genome shotgun (WGS) entry which is preliminary data.</text>
</comment>
<evidence type="ECO:0000313" key="3">
    <source>
        <dbReference type="Proteomes" id="UP000824260"/>
    </source>
</evidence>
<keyword evidence="1" id="KW-0472">Membrane</keyword>
<evidence type="ECO:0008006" key="4">
    <source>
        <dbReference type="Google" id="ProtNLM"/>
    </source>
</evidence>
<name>A0A9D0ZN52_9FIRM</name>
<keyword evidence="1" id="KW-0812">Transmembrane</keyword>
<reference evidence="2" key="1">
    <citation type="submission" date="2020-10" db="EMBL/GenBank/DDBJ databases">
        <authorList>
            <person name="Gilroy R."/>
        </authorList>
    </citation>
    <scope>NUCLEOTIDE SEQUENCE</scope>
    <source>
        <strain evidence="2">ChiSjej6B24-2974</strain>
    </source>
</reference>
<reference evidence="2" key="2">
    <citation type="journal article" date="2021" name="PeerJ">
        <title>Extensive microbial diversity within the chicken gut microbiome revealed by metagenomics and culture.</title>
        <authorList>
            <person name="Gilroy R."/>
            <person name="Ravi A."/>
            <person name="Getino M."/>
            <person name="Pursley I."/>
            <person name="Horton D.L."/>
            <person name="Alikhan N.F."/>
            <person name="Baker D."/>
            <person name="Gharbi K."/>
            <person name="Hall N."/>
            <person name="Watson M."/>
            <person name="Adriaenssens E.M."/>
            <person name="Foster-Nyarko E."/>
            <person name="Jarju S."/>
            <person name="Secka A."/>
            <person name="Antonio M."/>
            <person name="Oren A."/>
            <person name="Chaudhuri R.R."/>
            <person name="La Ragione R."/>
            <person name="Hildebrand F."/>
            <person name="Pallen M.J."/>
        </authorList>
    </citation>
    <scope>NUCLEOTIDE SEQUENCE</scope>
    <source>
        <strain evidence="2">ChiSjej6B24-2974</strain>
    </source>
</reference>
<organism evidence="2 3">
    <name type="scientific">Candidatus Pullichristensenella stercorigallinarum</name>
    <dbReference type="NCBI Taxonomy" id="2840909"/>
    <lineage>
        <taxon>Bacteria</taxon>
        <taxon>Bacillati</taxon>
        <taxon>Bacillota</taxon>
        <taxon>Clostridia</taxon>
        <taxon>Candidatus Pullichristensenella</taxon>
    </lineage>
</organism>